<evidence type="ECO:0000313" key="1">
    <source>
        <dbReference type="EMBL" id="KAL0634107.1"/>
    </source>
</evidence>
<reference evidence="1 2" key="1">
    <citation type="submission" date="2024-02" db="EMBL/GenBank/DDBJ databases">
        <title>Discinaceae phylogenomics.</title>
        <authorList>
            <person name="Dirks A.C."/>
            <person name="James T.Y."/>
        </authorList>
    </citation>
    <scope>NUCLEOTIDE SEQUENCE [LARGE SCALE GENOMIC DNA]</scope>
    <source>
        <strain evidence="1 2">ACD0624</strain>
    </source>
</reference>
<proteinExistence type="predicted"/>
<keyword evidence="2" id="KW-1185">Reference proteome</keyword>
<accession>A0ABR3GEG0</accession>
<protein>
    <submittedName>
        <fullName evidence="1">Uncharacterized protein</fullName>
    </submittedName>
</protein>
<organism evidence="1 2">
    <name type="scientific">Discina gigas</name>
    <dbReference type="NCBI Taxonomy" id="1032678"/>
    <lineage>
        <taxon>Eukaryota</taxon>
        <taxon>Fungi</taxon>
        <taxon>Dikarya</taxon>
        <taxon>Ascomycota</taxon>
        <taxon>Pezizomycotina</taxon>
        <taxon>Pezizomycetes</taxon>
        <taxon>Pezizales</taxon>
        <taxon>Discinaceae</taxon>
        <taxon>Discina</taxon>
    </lineage>
</organism>
<sequence>MSHQSAPVSFTERVYTLSNLIHTAKTPITNPSNHPAHQRKNLRLLDNIALLLLTQPSPDVAAVALERHTTQAIFYYTKLHSSTATEQAYIHDLITTLQGPTNKNNYQIIISKVVKACRPKILSRLTKLKTAILTAAPRSLNIDTDSVVHRYFEKQLGSWYTGYESPQQFMERYLSHIRLLVPNERDDLELQQIIRVAHITSSYIPSTTVFPNTEIAKRVGRVGEWYGAVTRVVNAARAIKRHGVEIVFIQVGYVAALWRLATDMIAC</sequence>
<comment type="caution">
    <text evidence="1">The sequence shown here is derived from an EMBL/GenBank/DDBJ whole genome shotgun (WGS) entry which is preliminary data.</text>
</comment>
<evidence type="ECO:0000313" key="2">
    <source>
        <dbReference type="Proteomes" id="UP001447188"/>
    </source>
</evidence>
<name>A0ABR3GEG0_9PEZI</name>
<gene>
    <name evidence="1" type="ORF">Q9L58_006986</name>
</gene>
<dbReference type="EMBL" id="JBBBZM010000104">
    <property type="protein sequence ID" value="KAL0634107.1"/>
    <property type="molecule type" value="Genomic_DNA"/>
</dbReference>
<dbReference type="Proteomes" id="UP001447188">
    <property type="component" value="Unassembled WGS sequence"/>
</dbReference>